<name>A0ABV3XVS8_9RHOB</name>
<comment type="caution">
    <text evidence="3">The sequence shown here is derived from an EMBL/GenBank/DDBJ whole genome shotgun (WGS) entry which is preliminary data.</text>
</comment>
<evidence type="ECO:0000256" key="2">
    <source>
        <dbReference type="SAM" id="Phobius"/>
    </source>
</evidence>
<proteinExistence type="predicted"/>
<feature type="region of interest" description="Disordered" evidence="1">
    <location>
        <begin position="35"/>
        <end position="65"/>
    </location>
</feature>
<keyword evidence="2" id="KW-0812">Transmembrane</keyword>
<accession>A0ABV3XVS8</accession>
<evidence type="ECO:0000313" key="3">
    <source>
        <dbReference type="EMBL" id="MEX5729456.1"/>
    </source>
</evidence>
<keyword evidence="4" id="KW-1185">Reference proteome</keyword>
<organism evidence="3 4">
    <name type="scientific">Rhodovulum iodosum</name>
    <dbReference type="NCBI Taxonomy" id="68291"/>
    <lineage>
        <taxon>Bacteria</taxon>
        <taxon>Pseudomonadati</taxon>
        <taxon>Pseudomonadota</taxon>
        <taxon>Alphaproteobacteria</taxon>
        <taxon>Rhodobacterales</taxon>
        <taxon>Paracoccaceae</taxon>
        <taxon>Rhodovulum</taxon>
    </lineage>
</organism>
<sequence length="65" mass="7343">MDTLWHMLTTTSWGHGLLLVLAAVGLHQIVILAQKRDARTPNPRGTDSGHWADHDRFDDGRDRGR</sequence>
<reference evidence="3 4" key="1">
    <citation type="submission" date="2024-06" db="EMBL/GenBank/DDBJ databases">
        <title>Genome of Rhodovulum iodosum, a marine photoferrotroph.</title>
        <authorList>
            <person name="Bianchini G."/>
            <person name="Nikeleit V."/>
            <person name="Kappler A."/>
            <person name="Bryce C."/>
            <person name="Sanchez-Baracaldo P."/>
        </authorList>
    </citation>
    <scope>NUCLEOTIDE SEQUENCE [LARGE SCALE GENOMIC DNA]</scope>
    <source>
        <strain evidence="3 4">UT/N1</strain>
    </source>
</reference>
<feature type="transmembrane region" description="Helical" evidence="2">
    <location>
        <begin position="12"/>
        <end position="33"/>
    </location>
</feature>
<dbReference type="Proteomes" id="UP001560019">
    <property type="component" value="Unassembled WGS sequence"/>
</dbReference>
<protein>
    <submittedName>
        <fullName evidence="3">Uncharacterized protein</fullName>
    </submittedName>
</protein>
<evidence type="ECO:0000256" key="1">
    <source>
        <dbReference type="SAM" id="MobiDB-lite"/>
    </source>
</evidence>
<keyword evidence="2" id="KW-1133">Transmembrane helix</keyword>
<feature type="compositionally biased region" description="Basic and acidic residues" evidence="1">
    <location>
        <begin position="50"/>
        <end position="65"/>
    </location>
</feature>
<dbReference type="EMBL" id="JBEHHI010000003">
    <property type="protein sequence ID" value="MEX5729456.1"/>
    <property type="molecule type" value="Genomic_DNA"/>
</dbReference>
<evidence type="ECO:0000313" key="4">
    <source>
        <dbReference type="Proteomes" id="UP001560019"/>
    </source>
</evidence>
<keyword evidence="2" id="KW-0472">Membrane</keyword>
<gene>
    <name evidence="3" type="ORF">Ga0609869_002809</name>
</gene>